<evidence type="ECO:0000256" key="3">
    <source>
        <dbReference type="ARBA" id="ARBA00022527"/>
    </source>
</evidence>
<dbReference type="InterPro" id="IPR017441">
    <property type="entry name" value="Protein_kinase_ATP_BS"/>
</dbReference>
<evidence type="ECO:0000259" key="12">
    <source>
        <dbReference type="PROSITE" id="PS50011"/>
    </source>
</evidence>
<keyword evidence="7 10" id="KW-0067">ATP-binding</keyword>
<reference evidence="13 14" key="1">
    <citation type="submission" date="2014-04" db="EMBL/GenBank/DDBJ databases">
        <title>Genome evolution of avian class.</title>
        <authorList>
            <person name="Zhang G."/>
            <person name="Li C."/>
        </authorList>
    </citation>
    <scope>NUCLEOTIDE SEQUENCE [LARGE SCALE GENOMIC DNA]</scope>
    <source>
        <strain evidence="13">BGI_AS27</strain>
    </source>
</reference>
<evidence type="ECO:0000313" key="14">
    <source>
        <dbReference type="Proteomes" id="UP000053286"/>
    </source>
</evidence>
<dbReference type="FunFam" id="3.30.200.20:FF:000057">
    <property type="entry name" value="Serine/threonine-protein kinase DCLK1 isoform 2"/>
    <property type="match status" value="1"/>
</dbReference>
<evidence type="ECO:0000256" key="9">
    <source>
        <dbReference type="ARBA" id="ARBA00048679"/>
    </source>
</evidence>
<dbReference type="Gene3D" id="1.10.510.10">
    <property type="entry name" value="Transferase(Phosphotransferase) domain 1"/>
    <property type="match status" value="1"/>
</dbReference>
<gene>
    <name evidence="13" type="ORF">AS27_10036</name>
</gene>
<dbReference type="InterPro" id="IPR011009">
    <property type="entry name" value="Kinase-like_dom_sf"/>
</dbReference>
<feature type="domain" description="Protein kinase" evidence="12">
    <location>
        <begin position="22"/>
        <end position="279"/>
    </location>
</feature>
<dbReference type="PROSITE" id="PS00107">
    <property type="entry name" value="PROTEIN_KINASE_ATP"/>
    <property type="match status" value="1"/>
</dbReference>
<protein>
    <recommendedName>
        <fullName evidence="2">non-specific serine/threonine protein kinase</fullName>
        <ecNumber evidence="2">2.7.11.1</ecNumber>
    </recommendedName>
</protein>
<dbReference type="PIRSF" id="PIRSF000654">
    <property type="entry name" value="Integrin-linked_kinase"/>
    <property type="match status" value="1"/>
</dbReference>
<evidence type="ECO:0000256" key="8">
    <source>
        <dbReference type="ARBA" id="ARBA00047899"/>
    </source>
</evidence>
<dbReference type="Gene3D" id="3.30.200.20">
    <property type="entry name" value="Phosphorylase Kinase, domain 1"/>
    <property type="match status" value="1"/>
</dbReference>
<comment type="catalytic activity">
    <reaction evidence="8">
        <text>L-threonyl-[protein] + ATP = O-phospho-L-threonyl-[protein] + ADP + H(+)</text>
        <dbReference type="Rhea" id="RHEA:46608"/>
        <dbReference type="Rhea" id="RHEA-COMP:11060"/>
        <dbReference type="Rhea" id="RHEA-COMP:11605"/>
        <dbReference type="ChEBI" id="CHEBI:15378"/>
        <dbReference type="ChEBI" id="CHEBI:30013"/>
        <dbReference type="ChEBI" id="CHEBI:30616"/>
        <dbReference type="ChEBI" id="CHEBI:61977"/>
        <dbReference type="ChEBI" id="CHEBI:456216"/>
        <dbReference type="EC" id="2.7.11.1"/>
    </reaction>
</comment>
<feature type="non-terminal residue" evidence="13">
    <location>
        <position position="1"/>
    </location>
</feature>
<dbReference type="STRING" id="9233.A0A087QNZ5"/>
<dbReference type="EC" id="2.7.11.1" evidence="2"/>
<dbReference type="SMART" id="SM00220">
    <property type="entry name" value="S_TKc"/>
    <property type="match status" value="1"/>
</dbReference>
<dbReference type="Pfam" id="PF00069">
    <property type="entry name" value="Pkinase"/>
    <property type="match status" value="1"/>
</dbReference>
<evidence type="ECO:0000256" key="2">
    <source>
        <dbReference type="ARBA" id="ARBA00012513"/>
    </source>
</evidence>
<evidence type="ECO:0000313" key="13">
    <source>
        <dbReference type="EMBL" id="KFM02949.1"/>
    </source>
</evidence>
<comment type="similarity">
    <text evidence="1">Belongs to the protein kinase superfamily. CAMK Ser/Thr protein kinase family. CaMK subfamily.</text>
</comment>
<feature type="non-terminal residue" evidence="13">
    <location>
        <position position="315"/>
    </location>
</feature>
<accession>A0A087QNZ5</accession>
<keyword evidence="3 11" id="KW-0723">Serine/threonine-protein kinase</keyword>
<dbReference type="PROSITE" id="PS50011">
    <property type="entry name" value="PROTEIN_KINASE_DOM"/>
    <property type="match status" value="1"/>
</dbReference>
<name>A0A087QNZ5_APTFO</name>
<dbReference type="GO" id="GO:0004674">
    <property type="term" value="F:protein serine/threonine kinase activity"/>
    <property type="evidence" value="ECO:0007669"/>
    <property type="project" value="UniProtKB-KW"/>
</dbReference>
<sequence>QGLENTSRRHAIKNRTDVEKQYEIGRTIGDGNFAVVKECRHCDSNQIYAMKIVDKSKLKGKEDMMESEILIIRSLSHPNIVSLIEVYETEAEIYLILEYVPGGDLFDAIIESVKFTEHDAAVMITDLCEALVYIHSKNIVHRDLKPENLLVQHNADKSTTLKLADFGLAKQVTKPIFTVCGTPTYVAPEILAEKGYGLEVDMWAAGVILYILLCGFPPFRSQERDQEELFQIIQLGHYEFLSPYWDNISAAAKDLITRLLIVDPQKRYTARQVLQHPWIRTAGKTNSRNLQREVTINIERHFRAQRRKEAADEDT</sequence>
<dbReference type="FunFam" id="1.10.510.10:FF:000066">
    <property type="entry name" value="Serine/threonine-protein kinase DCLK1 isoform 2"/>
    <property type="match status" value="1"/>
</dbReference>
<evidence type="ECO:0000256" key="7">
    <source>
        <dbReference type="ARBA" id="ARBA00022840"/>
    </source>
</evidence>
<dbReference type="GO" id="GO:0005524">
    <property type="term" value="F:ATP binding"/>
    <property type="evidence" value="ECO:0007669"/>
    <property type="project" value="UniProtKB-UniRule"/>
</dbReference>
<dbReference type="InterPro" id="IPR008271">
    <property type="entry name" value="Ser/Thr_kinase_AS"/>
</dbReference>
<comment type="catalytic activity">
    <reaction evidence="9">
        <text>L-seryl-[protein] + ATP = O-phospho-L-seryl-[protein] + ADP + H(+)</text>
        <dbReference type="Rhea" id="RHEA:17989"/>
        <dbReference type="Rhea" id="RHEA-COMP:9863"/>
        <dbReference type="Rhea" id="RHEA-COMP:11604"/>
        <dbReference type="ChEBI" id="CHEBI:15378"/>
        <dbReference type="ChEBI" id="CHEBI:29999"/>
        <dbReference type="ChEBI" id="CHEBI:30616"/>
        <dbReference type="ChEBI" id="CHEBI:83421"/>
        <dbReference type="ChEBI" id="CHEBI:456216"/>
        <dbReference type="EC" id="2.7.11.1"/>
    </reaction>
</comment>
<evidence type="ECO:0000256" key="6">
    <source>
        <dbReference type="ARBA" id="ARBA00022777"/>
    </source>
</evidence>
<dbReference type="SUPFAM" id="SSF56112">
    <property type="entry name" value="Protein kinase-like (PK-like)"/>
    <property type="match status" value="1"/>
</dbReference>
<evidence type="ECO:0000256" key="4">
    <source>
        <dbReference type="ARBA" id="ARBA00022679"/>
    </source>
</evidence>
<dbReference type="InterPro" id="IPR000719">
    <property type="entry name" value="Prot_kinase_dom"/>
</dbReference>
<evidence type="ECO:0000256" key="5">
    <source>
        <dbReference type="ARBA" id="ARBA00022741"/>
    </source>
</evidence>
<keyword evidence="14" id="KW-1185">Reference proteome</keyword>
<proteinExistence type="inferred from homology"/>
<evidence type="ECO:0000256" key="1">
    <source>
        <dbReference type="ARBA" id="ARBA00005354"/>
    </source>
</evidence>
<organism evidence="13 14">
    <name type="scientific">Aptenodytes forsteri</name>
    <name type="common">Emperor penguin</name>
    <dbReference type="NCBI Taxonomy" id="9233"/>
    <lineage>
        <taxon>Eukaryota</taxon>
        <taxon>Metazoa</taxon>
        <taxon>Chordata</taxon>
        <taxon>Craniata</taxon>
        <taxon>Vertebrata</taxon>
        <taxon>Euteleostomi</taxon>
        <taxon>Archelosauria</taxon>
        <taxon>Archosauria</taxon>
        <taxon>Dinosauria</taxon>
        <taxon>Saurischia</taxon>
        <taxon>Theropoda</taxon>
        <taxon>Coelurosauria</taxon>
        <taxon>Aves</taxon>
        <taxon>Neognathae</taxon>
        <taxon>Neoaves</taxon>
        <taxon>Aequornithes</taxon>
        <taxon>Sphenisciformes</taxon>
        <taxon>Spheniscidae</taxon>
        <taxon>Aptenodytes</taxon>
    </lineage>
</organism>
<evidence type="ECO:0000256" key="10">
    <source>
        <dbReference type="PROSITE-ProRule" id="PRU10141"/>
    </source>
</evidence>
<dbReference type="Proteomes" id="UP000053286">
    <property type="component" value="Unassembled WGS sequence"/>
</dbReference>
<feature type="binding site" evidence="10">
    <location>
        <position position="51"/>
    </location>
    <ligand>
        <name>ATP</name>
        <dbReference type="ChEBI" id="CHEBI:30616"/>
    </ligand>
</feature>
<dbReference type="PANTHER" id="PTHR24347">
    <property type="entry name" value="SERINE/THREONINE-PROTEIN KINASE"/>
    <property type="match status" value="1"/>
</dbReference>
<keyword evidence="4" id="KW-0808">Transferase</keyword>
<dbReference type="PROSITE" id="PS00108">
    <property type="entry name" value="PROTEIN_KINASE_ST"/>
    <property type="match status" value="1"/>
</dbReference>
<keyword evidence="5 10" id="KW-0547">Nucleotide-binding</keyword>
<keyword evidence="6 13" id="KW-0418">Kinase</keyword>
<dbReference type="EMBL" id="KL225778">
    <property type="protein sequence ID" value="KFM02949.1"/>
    <property type="molecule type" value="Genomic_DNA"/>
</dbReference>
<dbReference type="AlphaFoldDB" id="A0A087QNZ5"/>
<evidence type="ECO:0000256" key="11">
    <source>
        <dbReference type="RuleBase" id="RU000304"/>
    </source>
</evidence>